<name>A0A1T4YAD3_9BACT</name>
<reference evidence="4 5" key="1">
    <citation type="submission" date="2017-02" db="EMBL/GenBank/DDBJ databases">
        <authorList>
            <person name="Peterson S.W."/>
        </authorList>
    </citation>
    <scope>NUCLEOTIDE SEQUENCE [LARGE SCALE GENOMIC DNA]</scope>
    <source>
        <strain evidence="4 5">DSM 16080</strain>
    </source>
</reference>
<evidence type="ECO:0000256" key="2">
    <source>
        <dbReference type="SAM" id="MobiDB-lite"/>
    </source>
</evidence>
<dbReference type="STRING" id="1121449.SAMN02745704_02910"/>
<dbReference type="RefSeq" id="WP_078718440.1">
    <property type="nucleotide sequence ID" value="NZ_FUYC01000043.1"/>
</dbReference>
<dbReference type="OrthoDB" id="5456394at2"/>
<evidence type="ECO:0000259" key="3">
    <source>
        <dbReference type="Pfam" id="PF13411"/>
    </source>
</evidence>
<evidence type="ECO:0000256" key="1">
    <source>
        <dbReference type="SAM" id="Coils"/>
    </source>
</evidence>
<dbReference type="Gene3D" id="1.10.1660.10">
    <property type="match status" value="1"/>
</dbReference>
<evidence type="ECO:0000313" key="4">
    <source>
        <dbReference type="EMBL" id="SKA98271.1"/>
    </source>
</evidence>
<evidence type="ECO:0000313" key="5">
    <source>
        <dbReference type="Proteomes" id="UP000190027"/>
    </source>
</evidence>
<dbReference type="EMBL" id="FUYC01000043">
    <property type="protein sequence ID" value="SKA98271.1"/>
    <property type="molecule type" value="Genomic_DNA"/>
</dbReference>
<proteinExistence type="predicted"/>
<keyword evidence="5" id="KW-1185">Reference proteome</keyword>
<feature type="coiled-coil region" evidence="1">
    <location>
        <begin position="161"/>
        <end position="209"/>
    </location>
</feature>
<dbReference type="InterPro" id="IPR000551">
    <property type="entry name" value="MerR-type_HTH_dom"/>
</dbReference>
<dbReference type="AlphaFoldDB" id="A0A1T4YAD3"/>
<dbReference type="Proteomes" id="UP000190027">
    <property type="component" value="Unassembled WGS sequence"/>
</dbReference>
<dbReference type="InterPro" id="IPR009061">
    <property type="entry name" value="DNA-bd_dom_put_sf"/>
</dbReference>
<feature type="region of interest" description="Disordered" evidence="2">
    <location>
        <begin position="129"/>
        <end position="151"/>
    </location>
</feature>
<organism evidence="4 5">
    <name type="scientific">Paucidesulfovibrio gracilis DSM 16080</name>
    <dbReference type="NCBI Taxonomy" id="1121449"/>
    <lineage>
        <taxon>Bacteria</taxon>
        <taxon>Pseudomonadati</taxon>
        <taxon>Thermodesulfobacteriota</taxon>
        <taxon>Desulfovibrionia</taxon>
        <taxon>Desulfovibrionales</taxon>
        <taxon>Desulfovibrionaceae</taxon>
        <taxon>Paucidesulfovibrio</taxon>
    </lineage>
</organism>
<accession>A0A1T4YAD3</accession>
<gene>
    <name evidence="4" type="ORF">SAMN02745704_02910</name>
</gene>
<dbReference type="GO" id="GO:0003677">
    <property type="term" value="F:DNA binding"/>
    <property type="evidence" value="ECO:0007669"/>
    <property type="project" value="InterPro"/>
</dbReference>
<dbReference type="GO" id="GO:0006355">
    <property type="term" value="P:regulation of DNA-templated transcription"/>
    <property type="evidence" value="ECO:0007669"/>
    <property type="project" value="InterPro"/>
</dbReference>
<dbReference type="SUPFAM" id="SSF46955">
    <property type="entry name" value="Putative DNA-binding domain"/>
    <property type="match status" value="1"/>
</dbReference>
<feature type="compositionally biased region" description="Basic and acidic residues" evidence="2">
    <location>
        <begin position="142"/>
        <end position="151"/>
    </location>
</feature>
<feature type="domain" description="HTH merR-type" evidence="3">
    <location>
        <begin position="8"/>
        <end position="71"/>
    </location>
</feature>
<protein>
    <submittedName>
        <fullName evidence="4">MerR HTH family regulatory protein</fullName>
    </submittedName>
</protein>
<keyword evidence="1" id="KW-0175">Coiled coil</keyword>
<dbReference type="Pfam" id="PF13411">
    <property type="entry name" value="MerR_1"/>
    <property type="match status" value="1"/>
</dbReference>
<sequence length="219" mass="24897">MTRKKLLSVAEISRQLDVPESTVHYWKNRFAQYLPSVGQNRQKRFKPEAVEIFADIARMLKEGYTAKDVMDQLAGTCAITPQAEQPQAEASAYASNAPATQSFSPDQIAQLAQAIGLEIGRSISNALRDVPQSSDAQAGESGSRHDPHQTEEDMLMVRTELDRTCALVEGQHEELDELREENRELREKLQVMESELVRLRKDRRELEKYLLDKIRKVTT</sequence>